<feature type="non-terminal residue" evidence="1">
    <location>
        <position position="47"/>
    </location>
</feature>
<name>A0A9N9PCQ0_9GLOM</name>
<organism evidence="1 2">
    <name type="scientific">Cetraspora pellucida</name>
    <dbReference type="NCBI Taxonomy" id="1433469"/>
    <lineage>
        <taxon>Eukaryota</taxon>
        <taxon>Fungi</taxon>
        <taxon>Fungi incertae sedis</taxon>
        <taxon>Mucoromycota</taxon>
        <taxon>Glomeromycotina</taxon>
        <taxon>Glomeromycetes</taxon>
        <taxon>Diversisporales</taxon>
        <taxon>Gigasporaceae</taxon>
        <taxon>Cetraspora</taxon>
    </lineage>
</organism>
<feature type="non-terminal residue" evidence="1">
    <location>
        <position position="1"/>
    </location>
</feature>
<reference evidence="1" key="1">
    <citation type="submission" date="2021-06" db="EMBL/GenBank/DDBJ databases">
        <authorList>
            <person name="Kallberg Y."/>
            <person name="Tangrot J."/>
            <person name="Rosling A."/>
        </authorList>
    </citation>
    <scope>NUCLEOTIDE SEQUENCE</scope>
    <source>
        <strain evidence="1">FL966</strain>
    </source>
</reference>
<comment type="caution">
    <text evidence="1">The sequence shown here is derived from an EMBL/GenBank/DDBJ whole genome shotgun (WGS) entry which is preliminary data.</text>
</comment>
<gene>
    <name evidence="1" type="ORF">CPELLU_LOCUS20531</name>
</gene>
<sequence length="47" mass="5445">HPTLGSLQIVFHVIIETLTKAQYESDIKKNIAYKINKNLNSYLDELK</sequence>
<proteinExistence type="predicted"/>
<keyword evidence="2" id="KW-1185">Reference proteome</keyword>
<dbReference type="Proteomes" id="UP000789759">
    <property type="component" value="Unassembled WGS sequence"/>
</dbReference>
<accession>A0A9N9PCQ0</accession>
<evidence type="ECO:0000313" key="1">
    <source>
        <dbReference type="EMBL" id="CAG8829770.1"/>
    </source>
</evidence>
<dbReference type="AlphaFoldDB" id="A0A9N9PCQ0"/>
<evidence type="ECO:0000313" key="2">
    <source>
        <dbReference type="Proteomes" id="UP000789759"/>
    </source>
</evidence>
<dbReference type="EMBL" id="CAJVQA010062782">
    <property type="protein sequence ID" value="CAG8829770.1"/>
    <property type="molecule type" value="Genomic_DNA"/>
</dbReference>
<protein>
    <submittedName>
        <fullName evidence="1">10173_t:CDS:1</fullName>
    </submittedName>
</protein>